<proteinExistence type="predicted"/>
<keyword evidence="3" id="KW-1185">Reference proteome</keyword>
<sequence>METARKPKFTIRSTNSNPDGFPPLQTLLPMGWTTRDASNSTTRPPRSPSWRLLGRTTKLSQHQDANSMIASTKIYYDQAASRCIMERGRNLQARHCHHLCHARRRREKGMSSVKVPFH</sequence>
<feature type="region of interest" description="Disordered" evidence="1">
    <location>
        <begin position="1"/>
        <end position="51"/>
    </location>
</feature>
<gene>
    <name evidence="2" type="ORF">Ae201684_008124</name>
</gene>
<dbReference type="AlphaFoldDB" id="A0A6G0X6E4"/>
<dbReference type="EMBL" id="VJMJ01000098">
    <property type="protein sequence ID" value="KAF0735438.1"/>
    <property type="molecule type" value="Genomic_DNA"/>
</dbReference>
<organism evidence="2 3">
    <name type="scientific">Aphanomyces euteiches</name>
    <dbReference type="NCBI Taxonomy" id="100861"/>
    <lineage>
        <taxon>Eukaryota</taxon>
        <taxon>Sar</taxon>
        <taxon>Stramenopiles</taxon>
        <taxon>Oomycota</taxon>
        <taxon>Saprolegniomycetes</taxon>
        <taxon>Saprolegniales</taxon>
        <taxon>Verrucalvaceae</taxon>
        <taxon>Aphanomyces</taxon>
    </lineage>
</organism>
<evidence type="ECO:0000256" key="1">
    <source>
        <dbReference type="SAM" id="MobiDB-lite"/>
    </source>
</evidence>
<reference evidence="2 3" key="1">
    <citation type="submission" date="2019-07" db="EMBL/GenBank/DDBJ databases">
        <title>Genomics analysis of Aphanomyces spp. identifies a new class of oomycete effector associated with host adaptation.</title>
        <authorList>
            <person name="Gaulin E."/>
        </authorList>
    </citation>
    <scope>NUCLEOTIDE SEQUENCE [LARGE SCALE GENOMIC DNA]</scope>
    <source>
        <strain evidence="2 3">ATCC 201684</strain>
    </source>
</reference>
<protein>
    <submittedName>
        <fullName evidence="2">Uncharacterized protein</fullName>
    </submittedName>
</protein>
<evidence type="ECO:0000313" key="2">
    <source>
        <dbReference type="EMBL" id="KAF0735438.1"/>
    </source>
</evidence>
<name>A0A6G0X6E4_9STRA</name>
<comment type="caution">
    <text evidence="2">The sequence shown here is derived from an EMBL/GenBank/DDBJ whole genome shotgun (WGS) entry which is preliminary data.</text>
</comment>
<dbReference type="Proteomes" id="UP000481153">
    <property type="component" value="Unassembled WGS sequence"/>
</dbReference>
<evidence type="ECO:0000313" key="3">
    <source>
        <dbReference type="Proteomes" id="UP000481153"/>
    </source>
</evidence>
<accession>A0A6G0X6E4</accession>